<evidence type="ECO:0000256" key="1">
    <source>
        <dbReference type="SAM" id="Phobius"/>
    </source>
</evidence>
<sequence>MTVISVSLSLLVQVEIYKCTYFYSAKYLVCRCLFHHNCFIMLLWIISCCTKGASFVFDVIIGNSVF</sequence>
<name>A0AAN9IC30_CLITE</name>
<dbReference type="Proteomes" id="UP001359559">
    <property type="component" value="Unassembled WGS sequence"/>
</dbReference>
<reference evidence="2 3" key="1">
    <citation type="submission" date="2024-01" db="EMBL/GenBank/DDBJ databases">
        <title>The genomes of 5 underutilized Papilionoideae crops provide insights into root nodulation and disease resistance.</title>
        <authorList>
            <person name="Yuan L."/>
        </authorList>
    </citation>
    <scope>NUCLEOTIDE SEQUENCE [LARGE SCALE GENOMIC DNA]</scope>
    <source>
        <strain evidence="2">LY-2023</strain>
        <tissue evidence="2">Leaf</tissue>
    </source>
</reference>
<dbReference type="EMBL" id="JAYKXN010000007">
    <property type="protein sequence ID" value="KAK7271510.1"/>
    <property type="molecule type" value="Genomic_DNA"/>
</dbReference>
<keyword evidence="1" id="KW-0812">Transmembrane</keyword>
<comment type="caution">
    <text evidence="2">The sequence shown here is derived from an EMBL/GenBank/DDBJ whole genome shotgun (WGS) entry which is preliminary data.</text>
</comment>
<keyword evidence="3" id="KW-1185">Reference proteome</keyword>
<dbReference type="AlphaFoldDB" id="A0AAN9IC30"/>
<protein>
    <submittedName>
        <fullName evidence="2">Uncharacterized protein</fullName>
    </submittedName>
</protein>
<gene>
    <name evidence="2" type="ORF">RJT34_27472</name>
</gene>
<accession>A0AAN9IC30</accession>
<keyword evidence="1" id="KW-1133">Transmembrane helix</keyword>
<evidence type="ECO:0000313" key="3">
    <source>
        <dbReference type="Proteomes" id="UP001359559"/>
    </source>
</evidence>
<keyword evidence="1" id="KW-0472">Membrane</keyword>
<evidence type="ECO:0000313" key="2">
    <source>
        <dbReference type="EMBL" id="KAK7271510.1"/>
    </source>
</evidence>
<proteinExistence type="predicted"/>
<organism evidence="2 3">
    <name type="scientific">Clitoria ternatea</name>
    <name type="common">Butterfly pea</name>
    <dbReference type="NCBI Taxonomy" id="43366"/>
    <lineage>
        <taxon>Eukaryota</taxon>
        <taxon>Viridiplantae</taxon>
        <taxon>Streptophyta</taxon>
        <taxon>Embryophyta</taxon>
        <taxon>Tracheophyta</taxon>
        <taxon>Spermatophyta</taxon>
        <taxon>Magnoliopsida</taxon>
        <taxon>eudicotyledons</taxon>
        <taxon>Gunneridae</taxon>
        <taxon>Pentapetalae</taxon>
        <taxon>rosids</taxon>
        <taxon>fabids</taxon>
        <taxon>Fabales</taxon>
        <taxon>Fabaceae</taxon>
        <taxon>Papilionoideae</taxon>
        <taxon>50 kb inversion clade</taxon>
        <taxon>NPAAA clade</taxon>
        <taxon>indigoferoid/millettioid clade</taxon>
        <taxon>Phaseoleae</taxon>
        <taxon>Clitoria</taxon>
    </lineage>
</organism>
<feature type="transmembrane region" description="Helical" evidence="1">
    <location>
        <begin position="40"/>
        <end position="61"/>
    </location>
</feature>